<protein>
    <submittedName>
        <fullName evidence="6">LRR receptor-like serine/threonine-protein kinase EFR</fullName>
    </submittedName>
</protein>
<organism evidence="5 6">
    <name type="scientific">Ziziphus jujuba</name>
    <name type="common">Chinese jujube</name>
    <name type="synonym">Ziziphus sativa</name>
    <dbReference type="NCBI Taxonomy" id="326968"/>
    <lineage>
        <taxon>Eukaryota</taxon>
        <taxon>Viridiplantae</taxon>
        <taxon>Streptophyta</taxon>
        <taxon>Embryophyta</taxon>
        <taxon>Tracheophyta</taxon>
        <taxon>Spermatophyta</taxon>
        <taxon>Magnoliopsida</taxon>
        <taxon>eudicotyledons</taxon>
        <taxon>Gunneridae</taxon>
        <taxon>Pentapetalae</taxon>
        <taxon>rosids</taxon>
        <taxon>fabids</taxon>
        <taxon>Rosales</taxon>
        <taxon>Rhamnaceae</taxon>
        <taxon>Paliureae</taxon>
        <taxon>Ziziphus</taxon>
    </lineage>
</organism>
<dbReference type="SUPFAM" id="SSF52058">
    <property type="entry name" value="L domain-like"/>
    <property type="match status" value="1"/>
</dbReference>
<dbReference type="InterPro" id="IPR001611">
    <property type="entry name" value="Leu-rich_rpt"/>
</dbReference>
<dbReference type="InterPro" id="IPR013210">
    <property type="entry name" value="LRR_N_plant-typ"/>
</dbReference>
<dbReference type="PANTHER" id="PTHR48060">
    <property type="entry name" value="DNA DAMAGE-REPAIR/TOLERATION PROTEIN DRT100"/>
    <property type="match status" value="1"/>
</dbReference>
<accession>A0ABM4ABD1</accession>
<dbReference type="InterPro" id="IPR032675">
    <property type="entry name" value="LRR_dom_sf"/>
</dbReference>
<dbReference type="GeneID" id="132804110"/>
<dbReference type="Proteomes" id="UP001652623">
    <property type="component" value="Chromosome 6"/>
</dbReference>
<evidence type="ECO:0000256" key="3">
    <source>
        <dbReference type="ARBA" id="ARBA00022737"/>
    </source>
</evidence>
<gene>
    <name evidence="6" type="primary">LOC132804110</name>
</gene>
<proteinExistence type="predicted"/>
<keyword evidence="2" id="KW-0732">Signal</keyword>
<evidence type="ECO:0000313" key="5">
    <source>
        <dbReference type="Proteomes" id="UP001652623"/>
    </source>
</evidence>
<evidence type="ECO:0000259" key="4">
    <source>
        <dbReference type="Pfam" id="PF08263"/>
    </source>
</evidence>
<keyword evidence="1" id="KW-0433">Leucine-rich repeat</keyword>
<evidence type="ECO:0000256" key="1">
    <source>
        <dbReference type="ARBA" id="ARBA00022614"/>
    </source>
</evidence>
<evidence type="ECO:0000256" key="2">
    <source>
        <dbReference type="ARBA" id="ARBA00022729"/>
    </source>
</evidence>
<dbReference type="PANTHER" id="PTHR48060:SF21">
    <property type="entry name" value="L DOMAIN-LIKE PROTEIN"/>
    <property type="match status" value="1"/>
</dbReference>
<sequence length="247" mass="27913">MLLSSCKSNWHLCCTEIYIRERKKKKKKMDVMKYSYMNCRWILSTSFQCAVILFCINVHMESASSAPSYGNESDRLALLDFKNKIIQDPLGIMHSWNHSIHFCNWVGITCNQSSQRVLVLNLASLKLAGSIPPSIGNLTHLTGINLENNSFHGEIPQEMGHLLQLRHLNLMNNSFVGKIPTNMTHCKELSVFRVYGNRLIGSIPVQLSSLSTLVYFDLGNNNLTGIVPAWIGNLTSLYAFSVAWNNF</sequence>
<name>A0ABM4ABD1_ZIZJJ</name>
<dbReference type="RefSeq" id="XP_060674047.1">
    <property type="nucleotide sequence ID" value="XM_060818064.1"/>
</dbReference>
<dbReference type="InterPro" id="IPR053211">
    <property type="entry name" value="DNA_repair-toleration"/>
</dbReference>
<reference evidence="6" key="1">
    <citation type="submission" date="2025-08" db="UniProtKB">
        <authorList>
            <consortium name="RefSeq"/>
        </authorList>
    </citation>
    <scope>IDENTIFICATION</scope>
    <source>
        <tissue evidence="6">Seedling</tissue>
    </source>
</reference>
<feature type="domain" description="Leucine-rich repeat-containing N-terminal plant-type" evidence="4">
    <location>
        <begin position="72"/>
        <end position="111"/>
    </location>
</feature>
<dbReference type="Gene3D" id="3.80.10.10">
    <property type="entry name" value="Ribonuclease Inhibitor"/>
    <property type="match status" value="2"/>
</dbReference>
<dbReference type="Pfam" id="PF00560">
    <property type="entry name" value="LRR_1"/>
    <property type="match status" value="3"/>
</dbReference>
<evidence type="ECO:0000313" key="6">
    <source>
        <dbReference type="RefSeq" id="XP_060674047.1"/>
    </source>
</evidence>
<keyword evidence="5" id="KW-1185">Reference proteome</keyword>
<keyword evidence="3" id="KW-0677">Repeat</keyword>
<dbReference type="Pfam" id="PF08263">
    <property type="entry name" value="LRRNT_2"/>
    <property type="match status" value="1"/>
</dbReference>